<dbReference type="InterPro" id="IPR023997">
    <property type="entry name" value="TonB-dep_OMP_SusC/RagA_CS"/>
</dbReference>
<evidence type="ECO:0000256" key="3">
    <source>
        <dbReference type="ARBA" id="ARBA00022452"/>
    </source>
</evidence>
<keyword evidence="2 11" id="KW-0813">Transport</keyword>
<evidence type="ECO:0000256" key="8">
    <source>
        <dbReference type="ARBA" id="ARBA00023077"/>
    </source>
</evidence>
<comment type="subcellular location">
    <subcellularLocation>
        <location evidence="1 11">Cell outer membrane</location>
        <topology evidence="1 11">Multi-pass membrane protein</topology>
    </subcellularLocation>
</comment>
<dbReference type="InterPro" id="IPR012910">
    <property type="entry name" value="Plug_dom"/>
</dbReference>
<dbReference type="PANTHER" id="PTHR32552">
    <property type="entry name" value="FERRICHROME IRON RECEPTOR-RELATED"/>
    <property type="match status" value="1"/>
</dbReference>
<feature type="chain" id="PRO_5012453610" evidence="12">
    <location>
        <begin position="23"/>
        <end position="1073"/>
    </location>
</feature>
<evidence type="ECO:0000256" key="1">
    <source>
        <dbReference type="ARBA" id="ARBA00004571"/>
    </source>
</evidence>
<sequence length="1073" mass="117102">MKTKFSSILTLLLAFVVQMTFAQQQTVTGTVTDEDGIPLPGVNIVVKGTSTGVQTDFDGNYSIEAEVGDVLVYSFVGLKTAEYPVYNNDKLDVVLEADSAQLDEVVVTALGISRDKKSLGYATQEVDGTEVNTAKEGNFVNSLSGKISGLDIKKSSTLGGSSNVVIRGYSSITGNNQALFVIDGVPVNNSTFNTSSQERGSNGFDYGNAASDINPDDIKSVNVLKGAAATALYGSRAANGAVIITTKKGATSKGIGVTINSSIMVGNYDPDTFAEYQTEYGQGYGPYYGNGPGNGFLSGDINQDGTGDLVVPTTEDASQGSRFDPNLMVYGWKSFYPELDSYQQAEPWTAAKNGPSSIFQTAYTDTENISVTSGGENGSARMSYTRFNQTGIMPNSEITRNSLDFSGTLKLTDKLTTSAKAIYTKNSGLGRYGTGYDADNLMTNFREWWATNVDLQEQRDAYFQTGRNITWNPFGPDNTKPIYWDNPYFTRYENYNTDERNRLFGYATIQYDINDWLDAKGRVSVDTYSELREERNNIGSVDLPEYNRFNINFTELNYDLFLNFDHDFGEFGATGTLGANYRQTKLSSIYAQTNGGLTLPGLYTLSNSAAPINFPEENESDVRVLGLFATASFDYKDTFFVEGSLRRDTFSTLPDGDNAFNYPAISTSIIFSKLIDSDAITYGKLRAGYGEVGNGAEPYQLSNTFNAVASFNGTPLYSNPSVAKNANLTEERTNELEIGLEMSFLEKRLGFDASIYKKETENQIIPVTVSSATGFNSSVVNSGVVEQEGLELSMFGSPIRTKDFEWRINTNFATYESTVTKLYGDSQNLLVNSFFGVTLNAALDQPYGVIKGTDYVYENGQRVVREDGLYAKTSSRQEVIGDINPDWKAGIQNVLSYKNWNFSFLVDVQEGGSVFSGDLYFGMATGLYPITAGLNDLGNPKRDPVTDGPDSGGVILPGVQADGTTNTVRADASTYANPYGRYGNAPDAQFVYDASYIKLREMVVSYNLPSDILDTLPFTGVKFSAVGRNLWIIDKDLPYADPESGFSAGNVQGFQIGAYPSTKEYGLNVQLQF</sequence>
<dbReference type="Gene3D" id="2.60.40.1120">
    <property type="entry name" value="Carboxypeptidase-like, regulatory domain"/>
    <property type="match status" value="1"/>
</dbReference>
<evidence type="ECO:0000256" key="7">
    <source>
        <dbReference type="ARBA" id="ARBA00023065"/>
    </source>
</evidence>
<evidence type="ECO:0000256" key="12">
    <source>
        <dbReference type="SAM" id="SignalP"/>
    </source>
</evidence>
<proteinExistence type="inferred from homology"/>
<evidence type="ECO:0000256" key="10">
    <source>
        <dbReference type="ARBA" id="ARBA00023237"/>
    </source>
</evidence>
<dbReference type="Pfam" id="PF13715">
    <property type="entry name" value="CarbopepD_reg_2"/>
    <property type="match status" value="1"/>
</dbReference>
<keyword evidence="10 11" id="KW-0998">Cell outer membrane</keyword>
<feature type="domain" description="TonB-dependent receptor plug" evidence="13">
    <location>
        <begin position="116"/>
        <end position="241"/>
    </location>
</feature>
<dbReference type="AlphaFoldDB" id="A0A1L3J7Q6"/>
<dbReference type="NCBIfam" id="TIGR04056">
    <property type="entry name" value="OMP_RagA_SusC"/>
    <property type="match status" value="1"/>
</dbReference>
<keyword evidence="6" id="KW-0408">Iron</keyword>
<dbReference type="InterPro" id="IPR037066">
    <property type="entry name" value="Plug_dom_sf"/>
</dbReference>
<evidence type="ECO:0000256" key="6">
    <source>
        <dbReference type="ARBA" id="ARBA00023004"/>
    </source>
</evidence>
<keyword evidence="12" id="KW-0732">Signal</keyword>
<dbReference type="InterPro" id="IPR039426">
    <property type="entry name" value="TonB-dep_rcpt-like"/>
</dbReference>
<dbReference type="KEGG" id="grl:LPB144_12430"/>
<dbReference type="Gene3D" id="2.40.170.20">
    <property type="entry name" value="TonB-dependent receptor, beta-barrel domain"/>
    <property type="match status" value="1"/>
</dbReference>
<dbReference type="STRING" id="1913577.LPB144_12430"/>
<evidence type="ECO:0000256" key="11">
    <source>
        <dbReference type="PROSITE-ProRule" id="PRU01360"/>
    </source>
</evidence>
<dbReference type="OrthoDB" id="9768177at2"/>
<protein>
    <submittedName>
        <fullName evidence="14">SusC/RagA family protein</fullName>
    </submittedName>
</protein>
<keyword evidence="9 11" id="KW-0472">Membrane</keyword>
<evidence type="ECO:0000256" key="2">
    <source>
        <dbReference type="ARBA" id="ARBA00022448"/>
    </source>
</evidence>
<keyword evidence="15" id="KW-1185">Reference proteome</keyword>
<gene>
    <name evidence="14" type="ORF">LPB144_12430</name>
</gene>
<reference evidence="14 15" key="1">
    <citation type="submission" date="2016-11" db="EMBL/GenBank/DDBJ databases">
        <title>Gramella sp. LPB0144 isolated from marine environment.</title>
        <authorList>
            <person name="Kim E."/>
            <person name="Yi H."/>
        </authorList>
    </citation>
    <scope>NUCLEOTIDE SEQUENCE [LARGE SCALE GENOMIC DNA]</scope>
    <source>
        <strain evidence="14 15">LPB0144</strain>
    </source>
</reference>
<keyword evidence="3 11" id="KW-1134">Transmembrane beta strand</keyword>
<accession>A0A1L3J7Q6</accession>
<dbReference type="InterPro" id="IPR023996">
    <property type="entry name" value="TonB-dep_OMP_SusC/RagA"/>
</dbReference>
<evidence type="ECO:0000256" key="4">
    <source>
        <dbReference type="ARBA" id="ARBA00022496"/>
    </source>
</evidence>
<comment type="similarity">
    <text evidence="11">Belongs to the TonB-dependent receptor family.</text>
</comment>
<evidence type="ECO:0000256" key="9">
    <source>
        <dbReference type="ARBA" id="ARBA00023136"/>
    </source>
</evidence>
<dbReference type="InterPro" id="IPR008969">
    <property type="entry name" value="CarboxyPept-like_regulatory"/>
</dbReference>
<evidence type="ECO:0000313" key="15">
    <source>
        <dbReference type="Proteomes" id="UP000182510"/>
    </source>
</evidence>
<keyword evidence="8" id="KW-0798">TonB box</keyword>
<name>A0A1L3J7Q6_9FLAO</name>
<dbReference type="RefSeq" id="WP_072553850.1">
    <property type="nucleotide sequence ID" value="NZ_CP018153.1"/>
</dbReference>
<dbReference type="SUPFAM" id="SSF49464">
    <property type="entry name" value="Carboxypeptidase regulatory domain-like"/>
    <property type="match status" value="1"/>
</dbReference>
<feature type="signal peptide" evidence="12">
    <location>
        <begin position="1"/>
        <end position="22"/>
    </location>
</feature>
<keyword evidence="4" id="KW-0410">Iron transport</keyword>
<dbReference type="Gene3D" id="2.170.130.10">
    <property type="entry name" value="TonB-dependent receptor, plug domain"/>
    <property type="match status" value="1"/>
</dbReference>
<dbReference type="InterPro" id="IPR036942">
    <property type="entry name" value="Beta-barrel_TonB_sf"/>
</dbReference>
<evidence type="ECO:0000313" key="14">
    <source>
        <dbReference type="EMBL" id="APG61158.1"/>
    </source>
</evidence>
<organism evidence="14 15">
    <name type="scientific">Christiangramia salexigens</name>
    <dbReference type="NCBI Taxonomy" id="1913577"/>
    <lineage>
        <taxon>Bacteria</taxon>
        <taxon>Pseudomonadati</taxon>
        <taxon>Bacteroidota</taxon>
        <taxon>Flavobacteriia</taxon>
        <taxon>Flavobacteriales</taxon>
        <taxon>Flavobacteriaceae</taxon>
        <taxon>Christiangramia</taxon>
    </lineage>
</organism>
<keyword evidence="5 11" id="KW-0812">Transmembrane</keyword>
<evidence type="ECO:0000256" key="5">
    <source>
        <dbReference type="ARBA" id="ARBA00022692"/>
    </source>
</evidence>
<dbReference type="GO" id="GO:0009279">
    <property type="term" value="C:cell outer membrane"/>
    <property type="evidence" value="ECO:0007669"/>
    <property type="project" value="UniProtKB-SubCell"/>
</dbReference>
<dbReference type="PANTHER" id="PTHR32552:SF81">
    <property type="entry name" value="TONB-DEPENDENT OUTER MEMBRANE RECEPTOR"/>
    <property type="match status" value="1"/>
</dbReference>
<dbReference type="PROSITE" id="PS52016">
    <property type="entry name" value="TONB_DEPENDENT_REC_3"/>
    <property type="match status" value="1"/>
</dbReference>
<dbReference type="GO" id="GO:0006826">
    <property type="term" value="P:iron ion transport"/>
    <property type="evidence" value="ECO:0007669"/>
    <property type="project" value="UniProtKB-KW"/>
</dbReference>
<evidence type="ECO:0000259" key="13">
    <source>
        <dbReference type="Pfam" id="PF07715"/>
    </source>
</evidence>
<dbReference type="Proteomes" id="UP000182510">
    <property type="component" value="Chromosome"/>
</dbReference>
<dbReference type="EMBL" id="CP018153">
    <property type="protein sequence ID" value="APG61158.1"/>
    <property type="molecule type" value="Genomic_DNA"/>
</dbReference>
<dbReference type="NCBIfam" id="TIGR04057">
    <property type="entry name" value="SusC_RagA_signa"/>
    <property type="match status" value="1"/>
</dbReference>
<dbReference type="Pfam" id="PF07715">
    <property type="entry name" value="Plug"/>
    <property type="match status" value="1"/>
</dbReference>
<dbReference type="SUPFAM" id="SSF56935">
    <property type="entry name" value="Porins"/>
    <property type="match status" value="1"/>
</dbReference>
<keyword evidence="7" id="KW-0406">Ion transport</keyword>